<reference evidence="2" key="2">
    <citation type="submission" date="2022-01" db="EMBL/GenBank/DDBJ databases">
        <authorList>
            <person name="Yamashiro T."/>
            <person name="Shiraishi A."/>
            <person name="Satake H."/>
            <person name="Nakayama K."/>
        </authorList>
    </citation>
    <scope>NUCLEOTIDE SEQUENCE</scope>
</reference>
<protein>
    <submittedName>
        <fullName evidence="2">Uncharacterized protein</fullName>
    </submittedName>
</protein>
<reference evidence="2" key="1">
    <citation type="journal article" date="2022" name="Int. J. Mol. Sci.">
        <title>Draft Genome of Tanacetum Coccineum: Genomic Comparison of Closely Related Tanacetum-Family Plants.</title>
        <authorList>
            <person name="Yamashiro T."/>
            <person name="Shiraishi A."/>
            <person name="Nakayama K."/>
            <person name="Satake H."/>
        </authorList>
    </citation>
    <scope>NUCLEOTIDE SEQUENCE</scope>
</reference>
<keyword evidence="3" id="KW-1185">Reference proteome</keyword>
<organism evidence="2 3">
    <name type="scientific">Tanacetum coccineum</name>
    <dbReference type="NCBI Taxonomy" id="301880"/>
    <lineage>
        <taxon>Eukaryota</taxon>
        <taxon>Viridiplantae</taxon>
        <taxon>Streptophyta</taxon>
        <taxon>Embryophyta</taxon>
        <taxon>Tracheophyta</taxon>
        <taxon>Spermatophyta</taxon>
        <taxon>Magnoliopsida</taxon>
        <taxon>eudicotyledons</taxon>
        <taxon>Gunneridae</taxon>
        <taxon>Pentapetalae</taxon>
        <taxon>asterids</taxon>
        <taxon>campanulids</taxon>
        <taxon>Asterales</taxon>
        <taxon>Asteraceae</taxon>
        <taxon>Asteroideae</taxon>
        <taxon>Anthemideae</taxon>
        <taxon>Anthemidinae</taxon>
        <taxon>Tanacetum</taxon>
    </lineage>
</organism>
<dbReference type="EMBL" id="BQNB010015732">
    <property type="protein sequence ID" value="GJT43478.1"/>
    <property type="molecule type" value="Genomic_DNA"/>
</dbReference>
<feature type="compositionally biased region" description="Acidic residues" evidence="1">
    <location>
        <begin position="177"/>
        <end position="187"/>
    </location>
</feature>
<dbReference type="Proteomes" id="UP001151760">
    <property type="component" value="Unassembled WGS sequence"/>
</dbReference>
<proteinExistence type="predicted"/>
<comment type="caution">
    <text evidence="2">The sequence shown here is derived from an EMBL/GenBank/DDBJ whole genome shotgun (WGS) entry which is preliminary data.</text>
</comment>
<feature type="compositionally biased region" description="Low complexity" evidence="1">
    <location>
        <begin position="142"/>
        <end position="155"/>
    </location>
</feature>
<evidence type="ECO:0000256" key="1">
    <source>
        <dbReference type="SAM" id="MobiDB-lite"/>
    </source>
</evidence>
<gene>
    <name evidence="2" type="ORF">Tco_0952193</name>
</gene>
<evidence type="ECO:0000313" key="2">
    <source>
        <dbReference type="EMBL" id="GJT43478.1"/>
    </source>
</evidence>
<feature type="region of interest" description="Disordered" evidence="1">
    <location>
        <begin position="127"/>
        <end position="187"/>
    </location>
</feature>
<evidence type="ECO:0000313" key="3">
    <source>
        <dbReference type="Proteomes" id="UP001151760"/>
    </source>
</evidence>
<accession>A0ABQ5DWX8</accession>
<name>A0ABQ5DWX8_9ASTR</name>
<sequence>MRYYEMKQNRELLKKCIEEGPCELTQITLPDALADDENPRQPGRSIKETYHNTTLEKLSLIDVEAEAFHMILNGIGNDIYSTQDACPNAKEIWIAIERLQQGESINMQDLKTECNPLALTTATQHYPYNYPQEPQAPKPYKTQTPSPRQTTSTRSHATTRNKGKEIIKAPSPPSELAFEEDNNEEQA</sequence>